<feature type="domain" description="ATP-grasp" evidence="1">
    <location>
        <begin position="132"/>
        <end position="285"/>
    </location>
</feature>
<sequence>MKIIFSQSALYPYKPDEAFAEEYVAAKNAGFETLLFDYDNLSTSRIVPTDNPETIIYRGWMLTSRQYSDLYAQLFKKNYKLINEPQEYENCHYLPDSLQFISNYTPKTIFQKHEDENDIDFIIEEAKIFGPNPVIIKDYVKSEKHYWKNACFVEDATNSSKLREVIKTFIDLRGSSLNVGIVVREYIDLKNISVHSKSNMPLSEEYRLFFLNHSLLEIYNYWEEGEYNTELPDIKQFKEIAISISSNFFTMDIAKTKNDKFIIIELGDGQVAGIPEKEDKNKFYQDVYSLFNKGIN</sequence>
<dbReference type="InParanoid" id="F5YCZ2"/>
<dbReference type="KEGG" id="taz:TREAZ_0380"/>
<accession>F5YCZ2</accession>
<protein>
    <recommendedName>
        <fullName evidence="1">ATP-grasp domain-containing protein</fullName>
    </recommendedName>
</protein>
<name>F5YCZ2_LEAAZ</name>
<dbReference type="HOGENOM" id="CLU_040789_0_0_12"/>
<dbReference type="AlphaFoldDB" id="F5YCZ2"/>
<organism evidence="2 3">
    <name type="scientific">Leadbettera azotonutricia (strain ATCC BAA-888 / DSM 13862 / ZAS-9)</name>
    <name type="common">Treponema azotonutricium</name>
    <dbReference type="NCBI Taxonomy" id="545695"/>
    <lineage>
        <taxon>Bacteria</taxon>
        <taxon>Pseudomonadati</taxon>
        <taxon>Spirochaetota</taxon>
        <taxon>Spirochaetia</taxon>
        <taxon>Spirochaetales</taxon>
        <taxon>Breznakiellaceae</taxon>
        <taxon>Leadbettera</taxon>
    </lineage>
</organism>
<reference evidence="3" key="1">
    <citation type="submission" date="2009-12" db="EMBL/GenBank/DDBJ databases">
        <title>Complete sequence of Treponema azotonutricium strain ZAS-9.</title>
        <authorList>
            <person name="Tetu S.G."/>
            <person name="Matson E."/>
            <person name="Ren Q."/>
            <person name="Seshadri R."/>
            <person name="Elbourne L."/>
            <person name="Hassan K.A."/>
            <person name="Durkin A."/>
            <person name="Radune D."/>
            <person name="Mohamoud Y."/>
            <person name="Shay R."/>
            <person name="Jin S."/>
            <person name="Zhang X."/>
            <person name="Lucey K."/>
            <person name="Ballor N.R."/>
            <person name="Ottesen E."/>
            <person name="Rosenthal R."/>
            <person name="Allen A."/>
            <person name="Leadbetter J.R."/>
            <person name="Paulsen I.T."/>
        </authorList>
    </citation>
    <scope>NUCLEOTIDE SEQUENCE [LARGE SCALE GENOMIC DNA]</scope>
    <source>
        <strain evidence="3">ATCC BAA-888 / DSM 13862 / ZAS-9</strain>
    </source>
</reference>
<evidence type="ECO:0000313" key="3">
    <source>
        <dbReference type="Proteomes" id="UP000009222"/>
    </source>
</evidence>
<keyword evidence="3" id="KW-1185">Reference proteome</keyword>
<gene>
    <name evidence="2" type="ordered locus">TREAZ_0380</name>
</gene>
<dbReference type="RefSeq" id="WP_015711562.1">
    <property type="nucleotide sequence ID" value="NC_015577.1"/>
</dbReference>
<reference evidence="2 3" key="2">
    <citation type="journal article" date="2011" name="ISME J.">
        <title>RNA-seq reveals cooperative metabolic interactions between two termite-gut spirochete species in co-culture.</title>
        <authorList>
            <person name="Rosenthal A.Z."/>
            <person name="Matson E.G."/>
            <person name="Eldar A."/>
            <person name="Leadbetter J.R."/>
        </authorList>
    </citation>
    <scope>NUCLEOTIDE SEQUENCE [LARGE SCALE GENOMIC DNA]</scope>
    <source>
        <strain evidence="3">ATCC BAA-888 / DSM 13862 / ZAS-9</strain>
    </source>
</reference>
<dbReference type="OrthoDB" id="5355744at2"/>
<dbReference type="EMBL" id="CP001841">
    <property type="protein sequence ID" value="AEF81480.1"/>
    <property type="molecule type" value="Genomic_DNA"/>
</dbReference>
<evidence type="ECO:0000313" key="2">
    <source>
        <dbReference type="EMBL" id="AEF81480.1"/>
    </source>
</evidence>
<dbReference type="Proteomes" id="UP000009222">
    <property type="component" value="Chromosome"/>
</dbReference>
<dbReference type="STRING" id="545695.TREAZ_0380"/>
<dbReference type="Pfam" id="PF14243">
    <property type="entry name" value="R2K_3"/>
    <property type="match status" value="1"/>
</dbReference>
<dbReference type="eggNOG" id="ENOG502Z879">
    <property type="taxonomic scope" value="Bacteria"/>
</dbReference>
<evidence type="ECO:0000259" key="1">
    <source>
        <dbReference type="Pfam" id="PF14243"/>
    </source>
</evidence>
<dbReference type="InterPro" id="IPR025643">
    <property type="entry name" value="R2K_3"/>
</dbReference>
<proteinExistence type="predicted"/>